<dbReference type="GeneTree" id="ENSGT00940000168689"/>
<proteinExistence type="predicted"/>
<dbReference type="Ensembl" id="ENSJJAT00000011743.1">
    <property type="protein sequence ID" value="ENSJJAP00000005378.1"/>
    <property type="gene ID" value="ENSJJAG00000010323.1"/>
</dbReference>
<dbReference type="Proteomes" id="UP000694385">
    <property type="component" value="Unassembled WGS sequence"/>
</dbReference>
<accession>A0A8C5K4Y7</accession>
<evidence type="ECO:0000313" key="1">
    <source>
        <dbReference type="Ensembl" id="ENSJJAP00000005378.1"/>
    </source>
</evidence>
<organism evidence="1 2">
    <name type="scientific">Jaculus jaculus</name>
    <name type="common">Lesser Egyptian jerboa</name>
    <dbReference type="NCBI Taxonomy" id="51337"/>
    <lineage>
        <taxon>Eukaryota</taxon>
        <taxon>Metazoa</taxon>
        <taxon>Chordata</taxon>
        <taxon>Craniata</taxon>
        <taxon>Vertebrata</taxon>
        <taxon>Euteleostomi</taxon>
        <taxon>Mammalia</taxon>
        <taxon>Eutheria</taxon>
        <taxon>Euarchontoglires</taxon>
        <taxon>Glires</taxon>
        <taxon>Rodentia</taxon>
        <taxon>Myomorpha</taxon>
        <taxon>Dipodoidea</taxon>
        <taxon>Dipodidae</taxon>
        <taxon>Dipodinae</taxon>
        <taxon>Jaculus</taxon>
    </lineage>
</organism>
<gene>
    <name evidence="1" type="primary">Armc2</name>
</gene>
<protein>
    <submittedName>
        <fullName evidence="1">Uncharacterized protein</fullName>
    </submittedName>
</protein>
<reference evidence="1" key="2">
    <citation type="submission" date="2025-09" db="UniProtKB">
        <authorList>
            <consortium name="Ensembl"/>
        </authorList>
    </citation>
    <scope>IDENTIFICATION</scope>
</reference>
<evidence type="ECO:0000313" key="2">
    <source>
        <dbReference type="Proteomes" id="UP000694385"/>
    </source>
</evidence>
<dbReference type="AlphaFoldDB" id="A0A8C5K4Y7"/>
<keyword evidence="2" id="KW-1185">Reference proteome</keyword>
<name>A0A8C5K4Y7_JACJA</name>
<sequence length="47" mass="4989">GVCSTASSTAGPLRSLPLQLTYDGSFREIREQEAFRDSSSPSALRSG</sequence>
<reference evidence="1" key="1">
    <citation type="submission" date="2025-08" db="UniProtKB">
        <authorList>
            <consortium name="Ensembl"/>
        </authorList>
    </citation>
    <scope>IDENTIFICATION</scope>
</reference>